<keyword evidence="1" id="KW-1133">Transmembrane helix</keyword>
<evidence type="ECO:0000313" key="3">
    <source>
        <dbReference type="Proteomes" id="UP001500121"/>
    </source>
</evidence>
<dbReference type="EMBL" id="BAABLP010000010">
    <property type="protein sequence ID" value="GAA4756883.1"/>
    <property type="molecule type" value="Genomic_DNA"/>
</dbReference>
<gene>
    <name evidence="2" type="ORF">GCM10025783_32810</name>
</gene>
<keyword evidence="3" id="KW-1185">Reference proteome</keyword>
<keyword evidence="1" id="KW-0472">Membrane</keyword>
<evidence type="ECO:0000256" key="1">
    <source>
        <dbReference type="SAM" id="Phobius"/>
    </source>
</evidence>
<accession>A0ABP8ZHD1</accession>
<sequence length="58" mass="6268">MTDEWAADSIRPLQQDAADDWRFVPAALRPVRARGLLAVLVIAFAAALVVVFGLPSYG</sequence>
<reference evidence="3" key="1">
    <citation type="journal article" date="2019" name="Int. J. Syst. Evol. Microbiol.">
        <title>The Global Catalogue of Microorganisms (GCM) 10K type strain sequencing project: providing services to taxonomists for standard genome sequencing and annotation.</title>
        <authorList>
            <consortium name="The Broad Institute Genomics Platform"/>
            <consortium name="The Broad Institute Genome Sequencing Center for Infectious Disease"/>
            <person name="Wu L."/>
            <person name="Ma J."/>
        </authorList>
    </citation>
    <scope>NUCLEOTIDE SEQUENCE [LARGE SCALE GENOMIC DNA]</scope>
    <source>
        <strain evidence="3">JCM 19015</strain>
    </source>
</reference>
<dbReference type="RefSeq" id="WP_345482435.1">
    <property type="nucleotide sequence ID" value="NZ_BAABLP010000010.1"/>
</dbReference>
<organism evidence="2 3">
    <name type="scientific">Amnibacterium soli</name>
    <dbReference type="NCBI Taxonomy" id="1282736"/>
    <lineage>
        <taxon>Bacteria</taxon>
        <taxon>Bacillati</taxon>
        <taxon>Actinomycetota</taxon>
        <taxon>Actinomycetes</taxon>
        <taxon>Micrococcales</taxon>
        <taxon>Microbacteriaceae</taxon>
        <taxon>Amnibacterium</taxon>
    </lineage>
</organism>
<proteinExistence type="predicted"/>
<evidence type="ECO:0008006" key="4">
    <source>
        <dbReference type="Google" id="ProtNLM"/>
    </source>
</evidence>
<dbReference type="Proteomes" id="UP001500121">
    <property type="component" value="Unassembled WGS sequence"/>
</dbReference>
<comment type="caution">
    <text evidence="2">The sequence shown here is derived from an EMBL/GenBank/DDBJ whole genome shotgun (WGS) entry which is preliminary data.</text>
</comment>
<protein>
    <recommendedName>
        <fullName evidence="4">ABC transporter permease</fullName>
    </recommendedName>
</protein>
<evidence type="ECO:0000313" key="2">
    <source>
        <dbReference type="EMBL" id="GAA4756883.1"/>
    </source>
</evidence>
<keyword evidence="1" id="KW-0812">Transmembrane</keyword>
<name>A0ABP8ZHD1_9MICO</name>
<feature type="transmembrane region" description="Helical" evidence="1">
    <location>
        <begin position="36"/>
        <end position="57"/>
    </location>
</feature>